<gene>
    <name evidence="1" type="ORF">DSO57_1033093</name>
</gene>
<keyword evidence="2" id="KW-1185">Reference proteome</keyword>
<dbReference type="EMBL" id="QTSX02005936">
    <property type="protein sequence ID" value="KAJ9056436.1"/>
    <property type="molecule type" value="Genomic_DNA"/>
</dbReference>
<organism evidence="1 2">
    <name type="scientific">Entomophthora muscae</name>
    <dbReference type="NCBI Taxonomy" id="34485"/>
    <lineage>
        <taxon>Eukaryota</taxon>
        <taxon>Fungi</taxon>
        <taxon>Fungi incertae sedis</taxon>
        <taxon>Zoopagomycota</taxon>
        <taxon>Entomophthoromycotina</taxon>
        <taxon>Entomophthoromycetes</taxon>
        <taxon>Entomophthorales</taxon>
        <taxon>Entomophthoraceae</taxon>
        <taxon>Entomophthora</taxon>
    </lineage>
</organism>
<accession>A0ACC2S2K4</accession>
<evidence type="ECO:0000313" key="1">
    <source>
        <dbReference type="EMBL" id="KAJ9056436.1"/>
    </source>
</evidence>
<name>A0ACC2S2K4_9FUNG</name>
<protein>
    <submittedName>
        <fullName evidence="1">Uncharacterized protein</fullName>
    </submittedName>
</protein>
<reference evidence="1" key="1">
    <citation type="submission" date="2022-04" db="EMBL/GenBank/DDBJ databases">
        <title>Genome of the entomopathogenic fungus Entomophthora muscae.</title>
        <authorList>
            <person name="Elya C."/>
            <person name="Lovett B.R."/>
            <person name="Lee E."/>
            <person name="Macias A.M."/>
            <person name="Hajek A.E."/>
            <person name="De Bivort B.L."/>
            <person name="Kasson M.T."/>
            <person name="De Fine Licht H.H."/>
            <person name="Stajich J.E."/>
        </authorList>
    </citation>
    <scope>NUCLEOTIDE SEQUENCE</scope>
    <source>
        <strain evidence="1">Berkeley</strain>
    </source>
</reference>
<sequence>MKASVVLGLATVGCWTASDLLGTYVSVDGGCQDANELHFGDKEVFVKRYCKEGQENQLVRGHWYRSNDTSILEGEPKLADLAVSVQFTPDYIIYGNTKLRRATQPTLIDTLAMVGYGYYNAKDSNSNLKRVVFTEGEMSMFFDGYIHSGPWAVTEFTPTQVSGTLALKTENIPIAITKISPTSLRINEVEFDLTT</sequence>
<comment type="caution">
    <text evidence="1">The sequence shown here is derived from an EMBL/GenBank/DDBJ whole genome shotgun (WGS) entry which is preliminary data.</text>
</comment>
<proteinExistence type="predicted"/>
<evidence type="ECO:0000313" key="2">
    <source>
        <dbReference type="Proteomes" id="UP001165960"/>
    </source>
</evidence>
<dbReference type="Proteomes" id="UP001165960">
    <property type="component" value="Unassembled WGS sequence"/>
</dbReference>